<dbReference type="InterPro" id="IPR053967">
    <property type="entry name" value="LlgE_F_G-like_D1"/>
</dbReference>
<name>A0A1G8M509_9BACI</name>
<feature type="domain" description="Flagellar basal-body/hook protein C-terminal" evidence="3">
    <location>
        <begin position="236"/>
        <end position="279"/>
    </location>
</feature>
<reference evidence="5 6" key="1">
    <citation type="submission" date="2016-10" db="EMBL/GenBank/DDBJ databases">
        <authorList>
            <person name="de Groot N.N."/>
        </authorList>
    </citation>
    <scope>NUCLEOTIDE SEQUENCE [LARGE SCALE GENOMIC DNA]</scope>
    <source>
        <strain evidence="6">P4B,CCM 7963,CECT 7998,DSM 25260,IBRC-M 10614,KCTC 13821</strain>
    </source>
</reference>
<dbReference type="Pfam" id="PF22692">
    <property type="entry name" value="LlgE_F_G_D1"/>
    <property type="match status" value="1"/>
</dbReference>
<evidence type="ECO:0000259" key="4">
    <source>
        <dbReference type="Pfam" id="PF22692"/>
    </source>
</evidence>
<evidence type="ECO:0000313" key="6">
    <source>
        <dbReference type="Proteomes" id="UP000199017"/>
    </source>
</evidence>
<sequence length="282" mass="31128">MYSSMLSSANTIGQLQHQLDGISHNLANSDRTGYKRRESTFSDLLFQQVNNQPVPQNAAGRLTPEGLRVGTGAAIAQTSLRLDQGSILETDRELDFAITEEDSFFQVESMALADGEAEIQYTRDGSFYLSENPESPGRWTLVNNQGDYLVDGDGERMDIPAGARDFTLQEDGTIDALLEDDEVVEIGQIELARITKPQLLEAAEGNNFRFSDLDELDLEEADVVEFVPGEENQLIQGSLEQSNVDMAKAVTEMMNAQRNYSFNARAISQGDQMMGLINSVRG</sequence>
<dbReference type="InterPro" id="IPR037925">
    <property type="entry name" value="FlgE/F/G-like"/>
</dbReference>
<dbReference type="GO" id="GO:0009425">
    <property type="term" value="C:bacterial-type flagellum basal body"/>
    <property type="evidence" value="ECO:0007669"/>
    <property type="project" value="UniProtKB-SubCell"/>
</dbReference>
<gene>
    <name evidence="5" type="ORF">SAMN05216352_109213</name>
</gene>
<proteinExistence type="inferred from homology"/>
<comment type="similarity">
    <text evidence="1 2">Belongs to the flagella basal body rod proteins family.</text>
</comment>
<dbReference type="NCBIfam" id="TIGR03506">
    <property type="entry name" value="FlgEFG_subfam"/>
    <property type="match status" value="1"/>
</dbReference>
<comment type="subcellular location">
    <subcellularLocation>
        <location evidence="2">Bacterial flagellum basal body</location>
    </subcellularLocation>
</comment>
<evidence type="ECO:0000256" key="1">
    <source>
        <dbReference type="ARBA" id="ARBA00009677"/>
    </source>
</evidence>
<dbReference type="InterPro" id="IPR010930">
    <property type="entry name" value="Flg_bb/hook_C_dom"/>
</dbReference>
<accession>A0A1G8M509</accession>
<dbReference type="InterPro" id="IPR020013">
    <property type="entry name" value="Flagellar_FlgE/F/G"/>
</dbReference>
<keyword evidence="5" id="KW-0282">Flagellum</keyword>
<feature type="domain" description="Flagellar hook protein FlgE/F/G-like D1" evidence="4">
    <location>
        <begin position="102"/>
        <end position="175"/>
    </location>
</feature>
<dbReference type="OrthoDB" id="9804559at2"/>
<keyword evidence="5" id="KW-0969">Cilium</keyword>
<dbReference type="RefSeq" id="WP_091586637.1">
    <property type="nucleotide sequence ID" value="NZ_FNDU01000009.1"/>
</dbReference>
<evidence type="ECO:0000259" key="3">
    <source>
        <dbReference type="Pfam" id="PF06429"/>
    </source>
</evidence>
<dbReference type="Proteomes" id="UP000199017">
    <property type="component" value="Unassembled WGS sequence"/>
</dbReference>
<keyword evidence="2" id="KW-0975">Bacterial flagellum</keyword>
<organism evidence="5 6">
    <name type="scientific">Alteribacillus bidgolensis</name>
    <dbReference type="NCBI Taxonomy" id="930129"/>
    <lineage>
        <taxon>Bacteria</taxon>
        <taxon>Bacillati</taxon>
        <taxon>Bacillota</taxon>
        <taxon>Bacilli</taxon>
        <taxon>Bacillales</taxon>
        <taxon>Bacillaceae</taxon>
        <taxon>Alteribacillus</taxon>
    </lineage>
</organism>
<dbReference type="STRING" id="930129.SAMN05216352_109213"/>
<keyword evidence="5" id="KW-0966">Cell projection</keyword>
<evidence type="ECO:0000313" key="5">
    <source>
        <dbReference type="EMBL" id="SDI63001.1"/>
    </source>
</evidence>
<keyword evidence="6" id="KW-1185">Reference proteome</keyword>
<dbReference type="PANTHER" id="PTHR30435">
    <property type="entry name" value="FLAGELLAR PROTEIN"/>
    <property type="match status" value="1"/>
</dbReference>
<dbReference type="GO" id="GO:0071978">
    <property type="term" value="P:bacterial-type flagellum-dependent swarming motility"/>
    <property type="evidence" value="ECO:0007669"/>
    <property type="project" value="TreeGrafter"/>
</dbReference>
<protein>
    <submittedName>
        <fullName evidence="5">Flagellar basal-body rod protein FlgG</fullName>
    </submittedName>
</protein>
<dbReference type="EMBL" id="FNDU01000009">
    <property type="protein sequence ID" value="SDI63001.1"/>
    <property type="molecule type" value="Genomic_DNA"/>
</dbReference>
<evidence type="ECO:0000256" key="2">
    <source>
        <dbReference type="RuleBase" id="RU362116"/>
    </source>
</evidence>
<dbReference type="PANTHER" id="PTHR30435:SF19">
    <property type="entry name" value="FLAGELLAR BASAL-BODY ROD PROTEIN FLGG"/>
    <property type="match status" value="1"/>
</dbReference>
<dbReference type="AlphaFoldDB" id="A0A1G8M509"/>
<dbReference type="SUPFAM" id="SSF117143">
    <property type="entry name" value="Flagellar hook protein flgE"/>
    <property type="match status" value="1"/>
</dbReference>
<dbReference type="Pfam" id="PF06429">
    <property type="entry name" value="Flg_bbr_C"/>
    <property type="match status" value="1"/>
</dbReference>